<dbReference type="EMBL" id="CP036432">
    <property type="protein sequence ID" value="QDV85238.1"/>
    <property type="molecule type" value="Genomic_DNA"/>
</dbReference>
<dbReference type="PROSITE" id="PS51257">
    <property type="entry name" value="PROKAR_LIPOPROTEIN"/>
    <property type="match status" value="1"/>
</dbReference>
<dbReference type="InterPro" id="IPR023296">
    <property type="entry name" value="Glyco_hydro_beta-prop_sf"/>
</dbReference>
<accession>A0ABX5XT97</accession>
<keyword evidence="3" id="KW-1185">Reference proteome</keyword>
<dbReference type="RefSeq" id="WP_145214613.1">
    <property type="nucleotide sequence ID" value="NZ_CP036432.1"/>
</dbReference>
<dbReference type="SUPFAM" id="SSF75005">
    <property type="entry name" value="Arabinanase/levansucrase/invertase"/>
    <property type="match status" value="1"/>
</dbReference>
<dbReference type="Gene3D" id="2.115.10.20">
    <property type="entry name" value="Glycosyl hydrolase domain, family 43"/>
    <property type="match status" value="1"/>
</dbReference>
<evidence type="ECO:0000256" key="1">
    <source>
        <dbReference type="SAM" id="MobiDB-lite"/>
    </source>
</evidence>
<evidence type="ECO:0008006" key="4">
    <source>
        <dbReference type="Google" id="ProtNLM"/>
    </source>
</evidence>
<name>A0ABX5XT97_9BACT</name>
<feature type="compositionally biased region" description="Polar residues" evidence="1">
    <location>
        <begin position="35"/>
        <end position="47"/>
    </location>
</feature>
<proteinExistence type="predicted"/>
<feature type="region of interest" description="Disordered" evidence="1">
    <location>
        <begin position="28"/>
        <end position="47"/>
    </location>
</feature>
<sequence length="746" mass="82182">MDELRGLFKVLMVGLCVLTCGCSQNTIDKRGPSKEGSNTTSPQQNRPVSVDRCLYNGIVLPEAWPPDYGELARDPMPVPYLAHPPAVIPIDVGRQLFVDDFLIETTTLRRTFHQPEYCAENPVIRRDRPGDYQAPFSGGAWYDPADNLFKIWYSGGESTLLYATSRDGIHWETPRWNQPGATSDLPRELACVLAHPEEDAPFKSVAAAFAAGGNCPLKRVSGEVGSVCLKLPRKVTAGDKVSFTAIDAQGKKIDLSTLQHVEIGFGEAGFVLDDRGTLDTASGNGVFTMTAAMLASDRFDFFAINPAGKTNRAESTDHANVVLHPESVNSSTVWLDHRAANTEEKFKYFASEDFHIEDDKIGWFYTYRSSADGVHWSEPKDERARIWGDRSTAFYNPFRDVWVLSQRTEDDKGRRTRSYIEGPTVGDLMSEVTYNGPHIEGERMVLGEATGESVNWTGADKLDPRHTDSRFSEIAPQLYNLDAAPYESLMLGQFSIWQGPSNEVCGELNLQKRNDILLGFSRDGFHWDRPSRERFISCTWDASSWRYGNVQSCAGGPLVVGDKLYFYFSGHAKPRHGDAWDRDASTGLAILRRDGFASMNAGKEVGTLTTRPVTFQGKNLFVNVDCPEGELTVEVLDEGGNAIEPFTLKNCDPVSGDKTLAEVNWQEDNDLSALVGKRVRFRFHLKNGALYAFWVSPDESGASHGYVGAGGPGFAGPRDTVGRSAAGAKSQQTESGDKKAQSGNGD</sequence>
<evidence type="ECO:0000313" key="2">
    <source>
        <dbReference type="EMBL" id="QDV85238.1"/>
    </source>
</evidence>
<dbReference type="Proteomes" id="UP000318081">
    <property type="component" value="Chromosome"/>
</dbReference>
<protein>
    <recommendedName>
        <fullName evidence="4">Glycosyl hydrolase family 32</fullName>
    </recommendedName>
</protein>
<evidence type="ECO:0000313" key="3">
    <source>
        <dbReference type="Proteomes" id="UP000318081"/>
    </source>
</evidence>
<gene>
    <name evidence="2" type="ORF">TBK1r_42170</name>
</gene>
<feature type="region of interest" description="Disordered" evidence="1">
    <location>
        <begin position="705"/>
        <end position="746"/>
    </location>
</feature>
<reference evidence="2 3" key="1">
    <citation type="submission" date="2019-02" db="EMBL/GenBank/DDBJ databases">
        <title>Deep-cultivation of Planctomycetes and their phenomic and genomic characterization uncovers novel biology.</title>
        <authorList>
            <person name="Wiegand S."/>
            <person name="Jogler M."/>
            <person name="Boedeker C."/>
            <person name="Pinto D."/>
            <person name="Vollmers J."/>
            <person name="Rivas-Marin E."/>
            <person name="Kohn T."/>
            <person name="Peeters S.H."/>
            <person name="Heuer A."/>
            <person name="Rast P."/>
            <person name="Oberbeckmann S."/>
            <person name="Bunk B."/>
            <person name="Jeske O."/>
            <person name="Meyerdierks A."/>
            <person name="Storesund J.E."/>
            <person name="Kallscheuer N."/>
            <person name="Luecker S."/>
            <person name="Lage O.M."/>
            <person name="Pohl T."/>
            <person name="Merkel B.J."/>
            <person name="Hornburger P."/>
            <person name="Mueller R.-W."/>
            <person name="Bruemmer F."/>
            <person name="Labrenz M."/>
            <person name="Spormann A.M."/>
            <person name="Op den Camp H."/>
            <person name="Overmann J."/>
            <person name="Amann R."/>
            <person name="Jetten M.S.M."/>
            <person name="Mascher T."/>
            <person name="Medema M.H."/>
            <person name="Devos D.P."/>
            <person name="Kaster A.-K."/>
            <person name="Ovreas L."/>
            <person name="Rohde M."/>
            <person name="Galperin M.Y."/>
            <person name="Jogler C."/>
        </authorList>
    </citation>
    <scope>NUCLEOTIDE SEQUENCE [LARGE SCALE GENOMIC DNA]</scope>
    <source>
        <strain evidence="2 3">TBK1r</strain>
    </source>
</reference>
<organism evidence="2 3">
    <name type="scientific">Stieleria magnilauensis</name>
    <dbReference type="NCBI Taxonomy" id="2527963"/>
    <lineage>
        <taxon>Bacteria</taxon>
        <taxon>Pseudomonadati</taxon>
        <taxon>Planctomycetota</taxon>
        <taxon>Planctomycetia</taxon>
        <taxon>Pirellulales</taxon>
        <taxon>Pirellulaceae</taxon>
        <taxon>Stieleria</taxon>
    </lineage>
</organism>